<organism evidence="1">
    <name type="scientific">Haloferax sp. CBA1149</name>
    <dbReference type="NCBI Taxonomy" id="2650753"/>
    <lineage>
        <taxon>Archaea</taxon>
        <taxon>Methanobacteriati</taxon>
        <taxon>Methanobacteriota</taxon>
        <taxon>Stenosarchaea group</taxon>
        <taxon>Halobacteria</taxon>
        <taxon>Halobacteriales</taxon>
        <taxon>Haloferacaceae</taxon>
        <taxon>Haloferax</taxon>
    </lineage>
</organism>
<comment type="caution">
    <text evidence="1">The sequence shown here is derived from an EMBL/GenBank/DDBJ whole genome shotgun (WGS) entry which is preliminary data.</text>
</comment>
<name>A0A643JNP8_9EURY</name>
<gene>
    <name evidence="1" type="ORF">Hfx1149_17265</name>
</gene>
<sequence length="424" mass="46390">MSSHLLPLIEPVVLIHSKEYLLPTESTEGHAVVDTQFAVTDWGSAPVPADVRERLEPMAPIRLSTGEPDMLVALPKESSYHTVGDVNLMSPPLAAIEAKGKTSNSAAVSEAISQAHRHFEEVNISIAAVPKSDIERWHKQLASDLNVGLLGVESDGTVTVEETPRIAAAAAVPIGDRIRYNAQIGTPELTKLTKNSPKNPLGYAVCVAADGETGALCEEYVISSVADCRRDARSLGLIVDGVDGEKLTPLGQTVVHALIDAYGGLNEVLEVVQRLRRKAKPLIQMEPILGLMARWVVLEYPGTRELIDVINDLMENTETEPSLELVAKELASRSPDLAVELFVNQRKMSTEFSDGEVFDSDGNIRPSVFEKKSIYHTNTIFQYKAFLVNAGILTEYGVDSQEKLDPQTETWALRSPQASWRQFD</sequence>
<accession>A0A643JNP8</accession>
<protein>
    <submittedName>
        <fullName evidence="1">Uncharacterized protein</fullName>
    </submittedName>
</protein>
<evidence type="ECO:0000313" key="1">
    <source>
        <dbReference type="EMBL" id="KAB1184812.1"/>
    </source>
</evidence>
<dbReference type="RefSeq" id="WP_151139976.1">
    <property type="nucleotide sequence ID" value="NZ_VZUS01000006.1"/>
</dbReference>
<dbReference type="AlphaFoldDB" id="A0A643JNP8"/>
<reference evidence="1" key="1">
    <citation type="submission" date="2019-09" db="EMBL/GenBank/DDBJ databases">
        <title>Genomic analysis of Haloferax sp. CBA1149.</title>
        <authorList>
            <person name="Roh S.W."/>
        </authorList>
    </citation>
    <scope>NUCLEOTIDE SEQUENCE</scope>
    <source>
        <strain evidence="1">CBA1149</strain>
    </source>
</reference>
<proteinExistence type="predicted"/>
<dbReference type="EMBL" id="VZUS01000006">
    <property type="protein sequence ID" value="KAB1184812.1"/>
    <property type="molecule type" value="Genomic_DNA"/>
</dbReference>